<keyword evidence="2" id="KW-1185">Reference proteome</keyword>
<accession>A0AAV6TVT0</accession>
<gene>
    <name evidence="1" type="ORF">JTE90_029261</name>
</gene>
<organism evidence="1 2">
    <name type="scientific">Oedothorax gibbosus</name>
    <dbReference type="NCBI Taxonomy" id="931172"/>
    <lineage>
        <taxon>Eukaryota</taxon>
        <taxon>Metazoa</taxon>
        <taxon>Ecdysozoa</taxon>
        <taxon>Arthropoda</taxon>
        <taxon>Chelicerata</taxon>
        <taxon>Arachnida</taxon>
        <taxon>Araneae</taxon>
        <taxon>Araneomorphae</taxon>
        <taxon>Entelegynae</taxon>
        <taxon>Araneoidea</taxon>
        <taxon>Linyphiidae</taxon>
        <taxon>Erigoninae</taxon>
        <taxon>Oedothorax</taxon>
    </lineage>
</organism>
<dbReference type="Proteomes" id="UP000827092">
    <property type="component" value="Unassembled WGS sequence"/>
</dbReference>
<name>A0AAV6TVT0_9ARAC</name>
<dbReference type="EMBL" id="JAFNEN010000950">
    <property type="protein sequence ID" value="KAG8175776.1"/>
    <property type="molecule type" value="Genomic_DNA"/>
</dbReference>
<evidence type="ECO:0000313" key="2">
    <source>
        <dbReference type="Proteomes" id="UP000827092"/>
    </source>
</evidence>
<proteinExistence type="predicted"/>
<sequence length="148" mass="16695">MDSSFPDLISAANSFTTLSPEMDAISDFEGNVISDGYDIESEEYYLDISDEEESVKDFLKRWYFESQVSLCHLTSLLKGLRKWHPELPNTAVTLLKTPGQVDIKEIGKGEFHHFGLRKEILNAMETTDIEVDSLSLNFNIDGLPVSKS</sequence>
<reference evidence="1 2" key="1">
    <citation type="journal article" date="2022" name="Nat. Ecol. Evol.">
        <title>A masculinizing supergene underlies an exaggerated male reproductive morph in a spider.</title>
        <authorList>
            <person name="Hendrickx F."/>
            <person name="De Corte Z."/>
            <person name="Sonet G."/>
            <person name="Van Belleghem S.M."/>
            <person name="Kostlbacher S."/>
            <person name="Vangestel C."/>
        </authorList>
    </citation>
    <scope>NUCLEOTIDE SEQUENCE [LARGE SCALE GENOMIC DNA]</scope>
    <source>
        <strain evidence="1">W744_W776</strain>
    </source>
</reference>
<dbReference type="AlphaFoldDB" id="A0AAV6TVT0"/>
<comment type="caution">
    <text evidence="1">The sequence shown here is derived from an EMBL/GenBank/DDBJ whole genome shotgun (WGS) entry which is preliminary data.</text>
</comment>
<evidence type="ECO:0000313" key="1">
    <source>
        <dbReference type="EMBL" id="KAG8175776.1"/>
    </source>
</evidence>
<protein>
    <submittedName>
        <fullName evidence="1">Uncharacterized protein</fullName>
    </submittedName>
</protein>